<dbReference type="PANTHER" id="PTHR41368:SF1">
    <property type="entry name" value="PROTEIN YGHO"/>
    <property type="match status" value="1"/>
</dbReference>
<evidence type="ECO:0000313" key="2">
    <source>
        <dbReference type="EMBL" id="PSL20536.1"/>
    </source>
</evidence>
<reference evidence="2 3" key="1">
    <citation type="submission" date="2018-03" db="EMBL/GenBank/DDBJ databases">
        <title>Genomic Encyclopedia of Archaeal and Bacterial Type Strains, Phase II (KMG-II): from individual species to whole genera.</title>
        <authorList>
            <person name="Goeker M."/>
        </authorList>
    </citation>
    <scope>NUCLEOTIDE SEQUENCE [LARGE SCALE GENOMIC DNA]</scope>
    <source>
        <strain evidence="2 3">DSM 100673</strain>
    </source>
</reference>
<dbReference type="AlphaFoldDB" id="A0A2P8FFN9"/>
<dbReference type="Proteomes" id="UP000240418">
    <property type="component" value="Unassembled WGS sequence"/>
</dbReference>
<dbReference type="InterPro" id="IPR039968">
    <property type="entry name" value="BcerS-like"/>
</dbReference>
<comment type="caution">
    <text evidence="2">The sequence shown here is derived from an EMBL/GenBank/DDBJ whole genome shotgun (WGS) entry which is preliminary data.</text>
</comment>
<dbReference type="InterPro" id="IPR016181">
    <property type="entry name" value="Acyl_CoA_acyltransferase"/>
</dbReference>
<evidence type="ECO:0000313" key="3">
    <source>
        <dbReference type="Proteomes" id="UP000240418"/>
    </source>
</evidence>
<dbReference type="RefSeq" id="WP_106607753.1">
    <property type="nucleotide sequence ID" value="NZ_PYGJ01000003.1"/>
</dbReference>
<dbReference type="InterPro" id="IPR000182">
    <property type="entry name" value="GNAT_dom"/>
</dbReference>
<dbReference type="GO" id="GO:0016747">
    <property type="term" value="F:acyltransferase activity, transferring groups other than amino-acyl groups"/>
    <property type="evidence" value="ECO:0007669"/>
    <property type="project" value="InterPro"/>
</dbReference>
<dbReference type="PROSITE" id="PS51186">
    <property type="entry name" value="GNAT"/>
    <property type="match status" value="1"/>
</dbReference>
<dbReference type="SUPFAM" id="SSF55729">
    <property type="entry name" value="Acyl-CoA N-acyltransferases (Nat)"/>
    <property type="match status" value="1"/>
</dbReference>
<gene>
    <name evidence="2" type="ORF">CLV88_103183</name>
</gene>
<feature type="domain" description="N-acetyltransferase" evidence="1">
    <location>
        <begin position="196"/>
        <end position="380"/>
    </location>
</feature>
<dbReference type="EMBL" id="PYGJ01000003">
    <property type="protein sequence ID" value="PSL20536.1"/>
    <property type="molecule type" value="Genomic_DNA"/>
</dbReference>
<dbReference type="PANTHER" id="PTHR41368">
    <property type="entry name" value="PROTEIN YGHO"/>
    <property type="match status" value="1"/>
</dbReference>
<name>A0A2P8FFN9_9RHOB</name>
<sequence>MAFQIRTVTRDQELKVFERVAFEVYRNDPNWVPPLPGTVRGQLGPESKFIKYGRFQAFWAEDVKGRLLGRIVASVNDRLNEKEGQVIGSFGYFECINDSGVSDSLFDAATAWLIEQGCEVARGPIDLVTHVGGLTLVEGFDTPPMFRMPYNPDYYPALIERAGWRRARDAFAFDYPMEPLRRVFERSYEAAKKAGITFRSVHTKGEAMRRDLRSIHRIFSESFEENWSATERDAAEFVDEAAQMRHIIDRRIFPVAELNGEMVGFWMGLPNINAALIRSKGWPAPLVYAHLLWQRRKLDTARVLVVAVLPEFQKQHYGVALSLIYLGMTGGASGRLPYRRAELSWVWENNKSSLGLIRASGGQQYKTYRMYERALTPKKP</sequence>
<keyword evidence="3" id="KW-1185">Reference proteome</keyword>
<dbReference type="Gene3D" id="3.40.630.30">
    <property type="match status" value="1"/>
</dbReference>
<dbReference type="OrthoDB" id="9806005at2"/>
<proteinExistence type="predicted"/>
<keyword evidence="2" id="KW-0808">Transferase</keyword>
<protein>
    <submittedName>
        <fullName evidence="2">Acetyltransferase (GNAT) family protein</fullName>
    </submittedName>
</protein>
<evidence type="ECO:0000259" key="1">
    <source>
        <dbReference type="PROSITE" id="PS51186"/>
    </source>
</evidence>
<organism evidence="2 3">
    <name type="scientific">Shimia abyssi</name>
    <dbReference type="NCBI Taxonomy" id="1662395"/>
    <lineage>
        <taxon>Bacteria</taxon>
        <taxon>Pseudomonadati</taxon>
        <taxon>Pseudomonadota</taxon>
        <taxon>Alphaproteobacteria</taxon>
        <taxon>Rhodobacterales</taxon>
        <taxon>Roseobacteraceae</taxon>
    </lineage>
</organism>
<accession>A0A2P8FFN9</accession>